<dbReference type="GO" id="GO:0008270">
    <property type="term" value="F:zinc ion binding"/>
    <property type="evidence" value="ECO:0007669"/>
    <property type="project" value="UniProtKB-KW"/>
</dbReference>
<dbReference type="PROSITE" id="PS50089">
    <property type="entry name" value="ZF_RING_2"/>
    <property type="match status" value="1"/>
</dbReference>
<evidence type="ECO:0000259" key="5">
    <source>
        <dbReference type="PROSITE" id="PS50089"/>
    </source>
</evidence>
<dbReference type="InterPro" id="IPR017907">
    <property type="entry name" value="Znf_RING_CS"/>
</dbReference>
<dbReference type="Pfam" id="PF15227">
    <property type="entry name" value="zf-C3HC4_4"/>
    <property type="match status" value="1"/>
</dbReference>
<evidence type="ECO:0008006" key="9">
    <source>
        <dbReference type="Google" id="ProtNLM"/>
    </source>
</evidence>
<dbReference type="PROSITE" id="PS00518">
    <property type="entry name" value="ZF_RING_1"/>
    <property type="match status" value="1"/>
</dbReference>
<dbReference type="SMART" id="SM00184">
    <property type="entry name" value="RING"/>
    <property type="match status" value="1"/>
</dbReference>
<dbReference type="Gene3D" id="3.30.40.10">
    <property type="entry name" value="Zinc/RING finger domain, C3HC4 (zinc finger)"/>
    <property type="match status" value="1"/>
</dbReference>
<dbReference type="AlphaFoldDB" id="A0A672JCE3"/>
<name>A0A672JCE3_SALFA</name>
<reference evidence="7" key="1">
    <citation type="submission" date="2019-06" db="EMBL/GenBank/DDBJ databases">
        <authorList>
            <consortium name="Wellcome Sanger Institute Data Sharing"/>
        </authorList>
    </citation>
    <scope>NUCLEOTIDE SEQUENCE [LARGE SCALE GENOMIC DNA]</scope>
</reference>
<dbReference type="PROSITE" id="PS50119">
    <property type="entry name" value="ZF_BBOX"/>
    <property type="match status" value="1"/>
</dbReference>
<evidence type="ECO:0000313" key="8">
    <source>
        <dbReference type="Proteomes" id="UP000472267"/>
    </source>
</evidence>
<feature type="domain" description="RING-type" evidence="5">
    <location>
        <begin position="15"/>
        <end position="58"/>
    </location>
</feature>
<evidence type="ECO:0000256" key="2">
    <source>
        <dbReference type="ARBA" id="ARBA00022771"/>
    </source>
</evidence>
<accession>A0A672JCE3</accession>
<reference evidence="7" key="3">
    <citation type="submission" date="2025-09" db="UniProtKB">
        <authorList>
            <consortium name="Ensembl"/>
        </authorList>
    </citation>
    <scope>IDENTIFICATION</scope>
</reference>
<feature type="domain" description="B box-type" evidence="6">
    <location>
        <begin position="142"/>
        <end position="182"/>
    </location>
</feature>
<evidence type="ECO:0000256" key="1">
    <source>
        <dbReference type="ARBA" id="ARBA00022723"/>
    </source>
</evidence>
<dbReference type="SUPFAM" id="SSF57845">
    <property type="entry name" value="B-box zinc-binding domain"/>
    <property type="match status" value="1"/>
</dbReference>
<dbReference type="InterPro" id="IPR051051">
    <property type="entry name" value="E3_ubiq-ligase_TRIM/RNF"/>
</dbReference>
<keyword evidence="2 4" id="KW-0863">Zinc-finger</keyword>
<dbReference type="Pfam" id="PF00643">
    <property type="entry name" value="zf-B_box"/>
    <property type="match status" value="1"/>
</dbReference>
<dbReference type="SUPFAM" id="SSF57850">
    <property type="entry name" value="RING/U-box"/>
    <property type="match status" value="1"/>
</dbReference>
<protein>
    <recommendedName>
        <fullName evidence="9">E3 ubiquitin/ISG15 ligase TRIM25-like</fullName>
    </recommendedName>
</protein>
<dbReference type="PANTHER" id="PTHR25465">
    <property type="entry name" value="B-BOX DOMAIN CONTAINING"/>
    <property type="match status" value="1"/>
</dbReference>
<dbReference type="InterPro" id="IPR013083">
    <property type="entry name" value="Znf_RING/FYVE/PHD"/>
</dbReference>
<dbReference type="PANTHER" id="PTHR25465:SF5">
    <property type="entry name" value="E3 UBIQUITIN_ISG15 LIGASE TRIM25-RELATED"/>
    <property type="match status" value="1"/>
</dbReference>
<dbReference type="Gene3D" id="4.10.830.40">
    <property type="match status" value="1"/>
</dbReference>
<keyword evidence="3" id="KW-0862">Zinc</keyword>
<dbReference type="Gene3D" id="3.30.160.60">
    <property type="entry name" value="Classic Zinc Finger"/>
    <property type="match status" value="1"/>
</dbReference>
<dbReference type="Ensembl" id="ENSSFAT00005052529.1">
    <property type="protein sequence ID" value="ENSSFAP00005050887.1"/>
    <property type="gene ID" value="ENSSFAG00005024514.1"/>
</dbReference>
<sequence length="223" mass="25929">MAKRGAQLDAEKFSCSICLDLLKDPVTVPCGHSYCSDCIKRHWDEQDDSGFYSCPQCRKRFRRRPKLKKNILLAELVENLKKTELQVAGPQDVSCDVCFGRKLKAVKSCLVCLASYCEEHLQPHYRSAAFKKHRLLEPCMKIQEKICSLHDEETEIFCRTDQQSICYLCTMDQHRDHETVPAAAERRQKQKELEESRLNVQQGIREREELLQQTASHLTYLVH</sequence>
<keyword evidence="1" id="KW-0479">Metal-binding</keyword>
<reference evidence="7" key="2">
    <citation type="submission" date="2025-08" db="UniProtKB">
        <authorList>
            <consortium name="Ensembl"/>
        </authorList>
    </citation>
    <scope>IDENTIFICATION</scope>
</reference>
<evidence type="ECO:0000259" key="6">
    <source>
        <dbReference type="PROSITE" id="PS50119"/>
    </source>
</evidence>
<dbReference type="InParanoid" id="A0A672JCE3"/>
<evidence type="ECO:0000256" key="3">
    <source>
        <dbReference type="ARBA" id="ARBA00022833"/>
    </source>
</evidence>
<organism evidence="7 8">
    <name type="scientific">Salarias fasciatus</name>
    <name type="common">Jewelled blenny</name>
    <name type="synonym">Blennius fasciatus</name>
    <dbReference type="NCBI Taxonomy" id="181472"/>
    <lineage>
        <taxon>Eukaryota</taxon>
        <taxon>Metazoa</taxon>
        <taxon>Chordata</taxon>
        <taxon>Craniata</taxon>
        <taxon>Vertebrata</taxon>
        <taxon>Euteleostomi</taxon>
        <taxon>Actinopterygii</taxon>
        <taxon>Neopterygii</taxon>
        <taxon>Teleostei</taxon>
        <taxon>Neoteleostei</taxon>
        <taxon>Acanthomorphata</taxon>
        <taxon>Ovalentaria</taxon>
        <taxon>Blenniimorphae</taxon>
        <taxon>Blenniiformes</taxon>
        <taxon>Blennioidei</taxon>
        <taxon>Blenniidae</taxon>
        <taxon>Salariinae</taxon>
        <taxon>Salarias</taxon>
    </lineage>
</organism>
<evidence type="ECO:0000313" key="7">
    <source>
        <dbReference type="Ensembl" id="ENSSFAP00005050887.1"/>
    </source>
</evidence>
<proteinExistence type="predicted"/>
<dbReference type="CDD" id="cd19769">
    <property type="entry name" value="Bbox2_TRIM16-like"/>
    <property type="match status" value="1"/>
</dbReference>
<dbReference type="Proteomes" id="UP000472267">
    <property type="component" value="Chromosome 3"/>
</dbReference>
<dbReference type="InterPro" id="IPR001841">
    <property type="entry name" value="Znf_RING"/>
</dbReference>
<dbReference type="OMA" id="HFERHEA"/>
<keyword evidence="8" id="KW-1185">Reference proteome</keyword>
<evidence type="ECO:0000256" key="4">
    <source>
        <dbReference type="PROSITE-ProRule" id="PRU00024"/>
    </source>
</evidence>
<dbReference type="SMART" id="SM00336">
    <property type="entry name" value="BBOX"/>
    <property type="match status" value="1"/>
</dbReference>
<dbReference type="InterPro" id="IPR000315">
    <property type="entry name" value="Znf_B-box"/>
</dbReference>